<dbReference type="GO" id="GO:0005085">
    <property type="term" value="F:guanyl-nucleotide exchange factor activity"/>
    <property type="evidence" value="ECO:0007669"/>
    <property type="project" value="InterPro"/>
</dbReference>
<dbReference type="GO" id="GO:0030139">
    <property type="term" value="C:endocytic vesicle"/>
    <property type="evidence" value="ECO:0007669"/>
    <property type="project" value="TreeGrafter"/>
</dbReference>
<dbReference type="AlphaFoldDB" id="A0A1Y1L3D6"/>
<dbReference type="EMBL" id="GEZM01066102">
    <property type="protein sequence ID" value="JAV68182.1"/>
    <property type="molecule type" value="Transcribed_RNA"/>
</dbReference>
<proteinExistence type="predicted"/>
<accession>A0A1Y1L3D6</accession>
<dbReference type="CDD" id="cd01776">
    <property type="entry name" value="RA_Rin"/>
    <property type="match status" value="1"/>
</dbReference>
<dbReference type="SMART" id="SM00167">
    <property type="entry name" value="VPS9"/>
    <property type="match status" value="1"/>
</dbReference>
<dbReference type="SUPFAM" id="SSF54236">
    <property type="entry name" value="Ubiquitin-like"/>
    <property type="match status" value="1"/>
</dbReference>
<sequence length="390" mass="43993">MGVFKFAAAPRLQALRNRENGCRTVGTAIRQYALDLAQDKSTTFAQNIDNFIACTCESKEVNPQVVMRNMRQFMSGMKNYLVKHGEKGFDKEVERERNHLRSTEFLNLDAILEGVLHRLVVRPLKCHLQKLFLDHYTKTGAIRLLADNIQYASTRPISELAIKPKIMLPSESALQTISHYLIRLQAADSPLEKLEYLLAAIATIFNSVKTSQLTGSGRSLTLGADDFLPLFVWVLVKTNFIAAEIEAEYMWGLLHPSLLSGEGGYYLTTLSSAVHVLKNFKESSEENNKNHIKPDPVLKVVVPDELHGSILTKTLPARPHMTTKEVCKIIAHKARITNPQDYALYRLVDGEETMLADNECPQDFMNGGRHVMLAYKRIEAKIAWPKQQSN</sequence>
<dbReference type="InterPro" id="IPR037191">
    <property type="entry name" value="VPS9_dom_sf"/>
</dbReference>
<dbReference type="PANTHER" id="PTHR23101">
    <property type="entry name" value="RAB GDP/GTP EXCHANGE FACTOR"/>
    <property type="match status" value="1"/>
</dbReference>
<reference evidence="3" key="1">
    <citation type="journal article" date="2016" name="Sci. Rep.">
        <title>Molecular characterization of firefly nuptial gifts: a multi-omics approach sheds light on postcopulatory sexual selection.</title>
        <authorList>
            <person name="Al-Wathiqui N."/>
            <person name="Fallon T.R."/>
            <person name="South A."/>
            <person name="Weng J.K."/>
            <person name="Lewis S.M."/>
        </authorList>
    </citation>
    <scope>NUCLEOTIDE SEQUENCE</scope>
</reference>
<evidence type="ECO:0000313" key="3">
    <source>
        <dbReference type="EMBL" id="JAV68182.1"/>
    </source>
</evidence>
<dbReference type="InterPro" id="IPR003123">
    <property type="entry name" value="VPS9"/>
</dbReference>
<dbReference type="GO" id="GO:0007165">
    <property type="term" value="P:signal transduction"/>
    <property type="evidence" value="ECO:0007669"/>
    <property type="project" value="InterPro"/>
</dbReference>
<feature type="domain" description="VPS9" evidence="2">
    <location>
        <begin position="139"/>
        <end position="286"/>
    </location>
</feature>
<dbReference type="Gene3D" id="1.20.1050.80">
    <property type="entry name" value="VPS9 domain"/>
    <property type="match status" value="1"/>
</dbReference>
<dbReference type="InterPro" id="IPR045046">
    <property type="entry name" value="Vps9-like"/>
</dbReference>
<evidence type="ECO:0008006" key="4">
    <source>
        <dbReference type="Google" id="ProtNLM"/>
    </source>
</evidence>
<evidence type="ECO:0000259" key="2">
    <source>
        <dbReference type="PROSITE" id="PS51205"/>
    </source>
</evidence>
<dbReference type="PROSITE" id="PS51205">
    <property type="entry name" value="VPS9"/>
    <property type="match status" value="1"/>
</dbReference>
<dbReference type="InterPro" id="IPR000159">
    <property type="entry name" value="RA_dom"/>
</dbReference>
<evidence type="ECO:0000259" key="1">
    <source>
        <dbReference type="PROSITE" id="PS50200"/>
    </source>
</evidence>
<feature type="domain" description="Ras-associating" evidence="1">
    <location>
        <begin position="294"/>
        <end position="380"/>
    </location>
</feature>
<dbReference type="Pfam" id="PF02204">
    <property type="entry name" value="VPS9"/>
    <property type="match status" value="1"/>
</dbReference>
<dbReference type="PANTHER" id="PTHR23101:SF104">
    <property type="entry name" value="PROTEIN SPRINT"/>
    <property type="match status" value="1"/>
</dbReference>
<name>A0A1Y1L3D6_PHOPY</name>
<dbReference type="SUPFAM" id="SSF109993">
    <property type="entry name" value="VPS9 domain"/>
    <property type="match status" value="1"/>
</dbReference>
<dbReference type="Pfam" id="PF23268">
    <property type="entry name" value="RIN1"/>
    <property type="match status" value="1"/>
</dbReference>
<protein>
    <recommendedName>
        <fullName evidence="4">VPS9 domain-containing protein</fullName>
    </recommendedName>
</protein>
<dbReference type="GO" id="GO:0031267">
    <property type="term" value="F:small GTPase binding"/>
    <property type="evidence" value="ECO:0007669"/>
    <property type="project" value="TreeGrafter"/>
</dbReference>
<dbReference type="PROSITE" id="PS50200">
    <property type="entry name" value="RA"/>
    <property type="match status" value="1"/>
</dbReference>
<dbReference type="GO" id="GO:0016192">
    <property type="term" value="P:vesicle-mediated transport"/>
    <property type="evidence" value="ECO:0007669"/>
    <property type="project" value="InterPro"/>
</dbReference>
<organism evidence="3">
    <name type="scientific">Photinus pyralis</name>
    <name type="common">Common eastern firefly</name>
    <name type="synonym">Lampyris pyralis</name>
    <dbReference type="NCBI Taxonomy" id="7054"/>
    <lineage>
        <taxon>Eukaryota</taxon>
        <taxon>Metazoa</taxon>
        <taxon>Ecdysozoa</taxon>
        <taxon>Arthropoda</taxon>
        <taxon>Hexapoda</taxon>
        <taxon>Insecta</taxon>
        <taxon>Pterygota</taxon>
        <taxon>Neoptera</taxon>
        <taxon>Endopterygota</taxon>
        <taxon>Coleoptera</taxon>
        <taxon>Polyphaga</taxon>
        <taxon>Elateriformia</taxon>
        <taxon>Elateroidea</taxon>
        <taxon>Lampyridae</taxon>
        <taxon>Lampyrinae</taxon>
        <taxon>Photinus</taxon>
    </lineage>
</organism>
<dbReference type="InterPro" id="IPR029071">
    <property type="entry name" value="Ubiquitin-like_domsf"/>
</dbReference>
<dbReference type="SMART" id="SM00314">
    <property type="entry name" value="RA"/>
    <property type="match status" value="1"/>
</dbReference>
<dbReference type="Pfam" id="PF00788">
    <property type="entry name" value="RA"/>
    <property type="match status" value="1"/>
</dbReference>
<dbReference type="GO" id="GO:0005829">
    <property type="term" value="C:cytosol"/>
    <property type="evidence" value="ECO:0007669"/>
    <property type="project" value="TreeGrafter"/>
</dbReference>